<evidence type="ECO:0000256" key="7">
    <source>
        <dbReference type="ARBA" id="ARBA00023284"/>
    </source>
</evidence>
<evidence type="ECO:0000256" key="11">
    <source>
        <dbReference type="ARBA" id="ARBA00049091"/>
    </source>
</evidence>
<proteinExistence type="inferred from homology"/>
<keyword evidence="3" id="KW-0575">Peroxidase</keyword>
<accession>A0ABW8Z7G9</accession>
<evidence type="ECO:0000256" key="6">
    <source>
        <dbReference type="ARBA" id="ARBA00023157"/>
    </source>
</evidence>
<dbReference type="InterPro" id="IPR050924">
    <property type="entry name" value="Peroxiredoxin_BCP/PrxQ"/>
</dbReference>
<dbReference type="InterPro" id="IPR000866">
    <property type="entry name" value="AhpC/TSA"/>
</dbReference>
<dbReference type="EMBL" id="JAQQFR010000004">
    <property type="protein sequence ID" value="MFL9878341.1"/>
    <property type="molecule type" value="Genomic_DNA"/>
</dbReference>
<comment type="similarity">
    <text evidence="9">Belongs to the peroxiredoxin family. BCP/PrxQ subfamily.</text>
</comment>
<evidence type="ECO:0000256" key="2">
    <source>
        <dbReference type="ARBA" id="ARBA00013017"/>
    </source>
</evidence>
<dbReference type="EC" id="1.11.1.24" evidence="2"/>
<evidence type="ECO:0000256" key="9">
    <source>
        <dbReference type="ARBA" id="ARBA00038489"/>
    </source>
</evidence>
<dbReference type="SUPFAM" id="SSF52833">
    <property type="entry name" value="Thioredoxin-like"/>
    <property type="match status" value="1"/>
</dbReference>
<protein>
    <recommendedName>
        <fullName evidence="2">thioredoxin-dependent peroxiredoxin</fullName>
        <ecNumber evidence="2">1.11.1.24</ecNumber>
    </recommendedName>
    <alternativeName>
        <fullName evidence="8">Thioredoxin peroxidase</fullName>
    </alternativeName>
    <alternativeName>
        <fullName evidence="10">Thioredoxin-dependent peroxiredoxin Bcp</fullName>
    </alternativeName>
</protein>
<dbReference type="Pfam" id="PF00578">
    <property type="entry name" value="AhpC-TSA"/>
    <property type="match status" value="1"/>
</dbReference>
<name>A0ABW8Z7G9_9BURK</name>
<keyword evidence="6" id="KW-1015">Disulfide bond</keyword>
<evidence type="ECO:0000256" key="10">
    <source>
        <dbReference type="ARBA" id="ARBA00042639"/>
    </source>
</evidence>
<evidence type="ECO:0000256" key="1">
    <source>
        <dbReference type="ARBA" id="ARBA00003330"/>
    </source>
</evidence>
<dbReference type="PANTHER" id="PTHR42801:SF7">
    <property type="entry name" value="SLL1159 PROTEIN"/>
    <property type="match status" value="1"/>
</dbReference>
<sequence length="219" mass="23871">MTLQAKLDAFKADFLAGKPPYKAPAEIHPIMARATAELIASGQAGRTLKAGDKAPSFTLNDPDGKPVSSAELLAQGPLILSFYRGVWCPYCNMELQALQETLPAFRAAGANLVAISPQTAPNSRKSMRNNNLEFPILSDTHNDVAAAFGLRFALPDYLVELYKMLKNDLPTFNGDGSWTLPMPARYVIAQDGTILYAEVNPDYTHRPEPEDMLHVLPAA</sequence>
<dbReference type="Gene3D" id="3.40.30.10">
    <property type="entry name" value="Glutaredoxin"/>
    <property type="match status" value="1"/>
</dbReference>
<dbReference type="PANTHER" id="PTHR42801">
    <property type="entry name" value="THIOREDOXIN-DEPENDENT PEROXIDE REDUCTASE"/>
    <property type="match status" value="1"/>
</dbReference>
<keyword evidence="5" id="KW-0560">Oxidoreductase</keyword>
<dbReference type="CDD" id="cd02970">
    <property type="entry name" value="PRX_like2"/>
    <property type="match status" value="1"/>
</dbReference>
<evidence type="ECO:0000313" key="13">
    <source>
        <dbReference type="EMBL" id="MFL9878341.1"/>
    </source>
</evidence>
<evidence type="ECO:0000256" key="4">
    <source>
        <dbReference type="ARBA" id="ARBA00022862"/>
    </source>
</evidence>
<feature type="domain" description="Thioredoxin" evidence="12">
    <location>
        <begin position="48"/>
        <end position="219"/>
    </location>
</feature>
<gene>
    <name evidence="13" type="ORF">PQR63_08115</name>
</gene>
<evidence type="ECO:0000259" key="12">
    <source>
        <dbReference type="PROSITE" id="PS51352"/>
    </source>
</evidence>
<dbReference type="InterPro" id="IPR036249">
    <property type="entry name" value="Thioredoxin-like_sf"/>
</dbReference>
<evidence type="ECO:0000256" key="3">
    <source>
        <dbReference type="ARBA" id="ARBA00022559"/>
    </source>
</evidence>
<dbReference type="PROSITE" id="PS51352">
    <property type="entry name" value="THIOREDOXIN_2"/>
    <property type="match status" value="1"/>
</dbReference>
<keyword evidence="14" id="KW-1185">Reference proteome</keyword>
<keyword evidence="4" id="KW-0049">Antioxidant</keyword>
<comment type="caution">
    <text evidence="13">The sequence shown here is derived from an EMBL/GenBank/DDBJ whole genome shotgun (WGS) entry which is preliminary data.</text>
</comment>
<dbReference type="RefSeq" id="WP_408167210.1">
    <property type="nucleotide sequence ID" value="NZ_JAQQFR010000004.1"/>
</dbReference>
<comment type="catalytic activity">
    <reaction evidence="11">
        <text>a hydroperoxide + [thioredoxin]-dithiol = an alcohol + [thioredoxin]-disulfide + H2O</text>
        <dbReference type="Rhea" id="RHEA:62620"/>
        <dbReference type="Rhea" id="RHEA-COMP:10698"/>
        <dbReference type="Rhea" id="RHEA-COMP:10700"/>
        <dbReference type="ChEBI" id="CHEBI:15377"/>
        <dbReference type="ChEBI" id="CHEBI:29950"/>
        <dbReference type="ChEBI" id="CHEBI:30879"/>
        <dbReference type="ChEBI" id="CHEBI:35924"/>
        <dbReference type="ChEBI" id="CHEBI:50058"/>
        <dbReference type="EC" id="1.11.1.24"/>
    </reaction>
</comment>
<keyword evidence="7" id="KW-0676">Redox-active center</keyword>
<evidence type="ECO:0000313" key="14">
    <source>
        <dbReference type="Proteomes" id="UP001629214"/>
    </source>
</evidence>
<dbReference type="Proteomes" id="UP001629214">
    <property type="component" value="Unassembled WGS sequence"/>
</dbReference>
<comment type="function">
    <text evidence="1">Thiol-specific peroxidase that catalyzes the reduction of hydrogen peroxide and organic hydroperoxides to water and alcohols, respectively. Plays a role in cell protection against oxidative stress by detoxifying peroxides and as sensor of hydrogen peroxide-mediated signaling events.</text>
</comment>
<organism evidence="13 14">
    <name type="scientific">Herbaspirillum rhizosphaerae</name>
    <dbReference type="NCBI Taxonomy" id="346179"/>
    <lineage>
        <taxon>Bacteria</taxon>
        <taxon>Pseudomonadati</taxon>
        <taxon>Pseudomonadota</taxon>
        <taxon>Betaproteobacteria</taxon>
        <taxon>Burkholderiales</taxon>
        <taxon>Oxalobacteraceae</taxon>
        <taxon>Herbaspirillum</taxon>
    </lineage>
</organism>
<reference evidence="13 14" key="1">
    <citation type="journal article" date="2024" name="Chem. Sci.">
        <title>Discovery of megapolipeptins by genome mining of a Burkholderiales bacteria collection.</title>
        <authorList>
            <person name="Paulo B.S."/>
            <person name="Recchia M.J.J."/>
            <person name="Lee S."/>
            <person name="Fergusson C.H."/>
            <person name="Romanowski S.B."/>
            <person name="Hernandez A."/>
            <person name="Krull N."/>
            <person name="Liu D.Y."/>
            <person name="Cavanagh H."/>
            <person name="Bos A."/>
            <person name="Gray C.A."/>
            <person name="Murphy B.T."/>
            <person name="Linington R.G."/>
            <person name="Eustaquio A.S."/>
        </authorList>
    </citation>
    <scope>NUCLEOTIDE SEQUENCE [LARGE SCALE GENOMIC DNA]</scope>
    <source>
        <strain evidence="13 14">RL21-008-BIB-B</strain>
    </source>
</reference>
<dbReference type="InterPro" id="IPR013766">
    <property type="entry name" value="Thioredoxin_domain"/>
</dbReference>
<evidence type="ECO:0000256" key="5">
    <source>
        <dbReference type="ARBA" id="ARBA00023002"/>
    </source>
</evidence>
<evidence type="ECO:0000256" key="8">
    <source>
        <dbReference type="ARBA" id="ARBA00032824"/>
    </source>
</evidence>